<dbReference type="EMBL" id="JBDFQZ010000005">
    <property type="protein sequence ID" value="KAK9724448.1"/>
    <property type="molecule type" value="Genomic_DNA"/>
</dbReference>
<reference evidence="2" key="1">
    <citation type="submission" date="2024-03" db="EMBL/GenBank/DDBJ databases">
        <title>WGS assembly of Saponaria officinalis var. Norfolk2.</title>
        <authorList>
            <person name="Jenkins J."/>
            <person name="Shu S."/>
            <person name="Grimwood J."/>
            <person name="Barry K."/>
            <person name="Goodstein D."/>
            <person name="Schmutz J."/>
            <person name="Leebens-Mack J."/>
            <person name="Osbourn A."/>
        </authorList>
    </citation>
    <scope>NUCLEOTIDE SEQUENCE [LARGE SCALE GENOMIC DNA]</scope>
    <source>
        <strain evidence="2">JIC</strain>
    </source>
</reference>
<keyword evidence="3" id="KW-1185">Reference proteome</keyword>
<dbReference type="PANTHER" id="PTHR37722">
    <property type="entry name" value="OS01G0167700 PROTEIN"/>
    <property type="match status" value="1"/>
</dbReference>
<evidence type="ECO:0000256" key="1">
    <source>
        <dbReference type="SAM" id="MobiDB-lite"/>
    </source>
</evidence>
<dbReference type="AlphaFoldDB" id="A0AAW1KV21"/>
<comment type="caution">
    <text evidence="2">The sequence shown here is derived from an EMBL/GenBank/DDBJ whole genome shotgun (WGS) entry which is preliminary data.</text>
</comment>
<proteinExistence type="predicted"/>
<name>A0AAW1KV21_SAPOF</name>
<sequence length="187" mass="20776">MAFMDAMAGKPNYRAFWPNLSVEKQVEFIKSLINTWKNSSIAINAESKCCTIDSSIPTSILDIVGDDGPTDSSEGKPVHEAHVAFSVEGLGDLGTETPKQSPQPPARTIFGGNSSLKKAAKKLHFRKNLNSMLDELEMEAECYVQDTEVPTRGNHIDSFLKSEDMLSPLCYTENELSSVKRWQETWC</sequence>
<gene>
    <name evidence="2" type="ORF">RND81_05G072800</name>
</gene>
<organism evidence="2 3">
    <name type="scientific">Saponaria officinalis</name>
    <name type="common">Common soapwort</name>
    <name type="synonym">Lychnis saponaria</name>
    <dbReference type="NCBI Taxonomy" id="3572"/>
    <lineage>
        <taxon>Eukaryota</taxon>
        <taxon>Viridiplantae</taxon>
        <taxon>Streptophyta</taxon>
        <taxon>Embryophyta</taxon>
        <taxon>Tracheophyta</taxon>
        <taxon>Spermatophyta</taxon>
        <taxon>Magnoliopsida</taxon>
        <taxon>eudicotyledons</taxon>
        <taxon>Gunneridae</taxon>
        <taxon>Pentapetalae</taxon>
        <taxon>Caryophyllales</taxon>
        <taxon>Caryophyllaceae</taxon>
        <taxon>Caryophylleae</taxon>
        <taxon>Saponaria</taxon>
    </lineage>
</organism>
<dbReference type="PANTHER" id="PTHR37722:SF2">
    <property type="entry name" value="OS01G0167700 PROTEIN"/>
    <property type="match status" value="1"/>
</dbReference>
<dbReference type="Proteomes" id="UP001443914">
    <property type="component" value="Unassembled WGS sequence"/>
</dbReference>
<accession>A0AAW1KV21</accession>
<evidence type="ECO:0000313" key="2">
    <source>
        <dbReference type="EMBL" id="KAK9724448.1"/>
    </source>
</evidence>
<evidence type="ECO:0000313" key="3">
    <source>
        <dbReference type="Proteomes" id="UP001443914"/>
    </source>
</evidence>
<protein>
    <submittedName>
        <fullName evidence="2">Uncharacterized protein</fullName>
    </submittedName>
</protein>
<feature type="region of interest" description="Disordered" evidence="1">
    <location>
        <begin position="91"/>
        <end position="111"/>
    </location>
</feature>